<sequence length="238" mass="24858">MQFLSVSAALFVAAGAFPALTPAATNSTALTKPDANSLTSILDLVSGGPTKRDNFLDVITRAIDDLENSVLSLGSLVNNGGPTKRDEGTISDGDQTTMLDAANPLNNRSDKRDNSLDVVTREIDDIENTILSLGKLANNPSSKREADNSVTSTAQQATDNSQGTAQSSANLVNTKRDNVLDAITRAIDDLENSTLALGSLVNSNSKSKRDNSFSSVIQTAIDDIQSAIGALASLTTSD</sequence>
<feature type="compositionally biased region" description="Polar residues" evidence="1">
    <location>
        <begin position="148"/>
        <end position="170"/>
    </location>
</feature>
<keyword evidence="4" id="KW-1185">Reference proteome</keyword>
<proteinExistence type="predicted"/>
<evidence type="ECO:0000256" key="1">
    <source>
        <dbReference type="SAM" id="MobiDB-lite"/>
    </source>
</evidence>
<evidence type="ECO:0000256" key="2">
    <source>
        <dbReference type="SAM" id="SignalP"/>
    </source>
</evidence>
<keyword evidence="2" id="KW-0732">Signal</keyword>
<name>A0ABR0EMT3_ZASCE</name>
<feature type="region of interest" description="Disordered" evidence="1">
    <location>
        <begin position="137"/>
        <end position="170"/>
    </location>
</feature>
<protein>
    <submittedName>
        <fullName evidence="3">Uncharacterized protein</fullName>
    </submittedName>
</protein>
<feature type="signal peptide" evidence="2">
    <location>
        <begin position="1"/>
        <end position="16"/>
    </location>
</feature>
<feature type="chain" id="PRO_5045397183" evidence="2">
    <location>
        <begin position="17"/>
        <end position="238"/>
    </location>
</feature>
<evidence type="ECO:0000313" key="4">
    <source>
        <dbReference type="Proteomes" id="UP001305779"/>
    </source>
</evidence>
<reference evidence="3 4" key="1">
    <citation type="journal article" date="2023" name="G3 (Bethesda)">
        <title>A chromosome-level genome assembly of Zasmidium syzygii isolated from banana leaves.</title>
        <authorList>
            <person name="van Westerhoven A.C."/>
            <person name="Mehrabi R."/>
            <person name="Talebi R."/>
            <person name="Steentjes M.B.F."/>
            <person name="Corcolon B."/>
            <person name="Chong P.A."/>
            <person name="Kema G.H.J."/>
            <person name="Seidl M.F."/>
        </authorList>
    </citation>
    <scope>NUCLEOTIDE SEQUENCE [LARGE SCALE GENOMIC DNA]</scope>
    <source>
        <strain evidence="3 4">P124</strain>
    </source>
</reference>
<evidence type="ECO:0000313" key="3">
    <source>
        <dbReference type="EMBL" id="KAK4502679.1"/>
    </source>
</evidence>
<gene>
    <name evidence="3" type="ORF">PRZ48_006105</name>
</gene>
<dbReference type="Proteomes" id="UP001305779">
    <property type="component" value="Unassembled WGS sequence"/>
</dbReference>
<organism evidence="3 4">
    <name type="scientific">Zasmidium cellare</name>
    <name type="common">Wine cellar mold</name>
    <name type="synonym">Racodium cellare</name>
    <dbReference type="NCBI Taxonomy" id="395010"/>
    <lineage>
        <taxon>Eukaryota</taxon>
        <taxon>Fungi</taxon>
        <taxon>Dikarya</taxon>
        <taxon>Ascomycota</taxon>
        <taxon>Pezizomycotina</taxon>
        <taxon>Dothideomycetes</taxon>
        <taxon>Dothideomycetidae</taxon>
        <taxon>Mycosphaerellales</taxon>
        <taxon>Mycosphaerellaceae</taxon>
        <taxon>Zasmidium</taxon>
    </lineage>
</organism>
<dbReference type="EMBL" id="JAXOVC010000004">
    <property type="protein sequence ID" value="KAK4502679.1"/>
    <property type="molecule type" value="Genomic_DNA"/>
</dbReference>
<feature type="region of interest" description="Disordered" evidence="1">
    <location>
        <begin position="77"/>
        <end position="113"/>
    </location>
</feature>
<accession>A0ABR0EMT3</accession>
<comment type="caution">
    <text evidence="3">The sequence shown here is derived from an EMBL/GenBank/DDBJ whole genome shotgun (WGS) entry which is preliminary data.</text>
</comment>